<dbReference type="CDD" id="cd01948">
    <property type="entry name" value="EAL"/>
    <property type="match status" value="1"/>
</dbReference>
<keyword evidence="5" id="KW-1185">Reference proteome</keyword>
<dbReference type="KEGG" id="kra:Krad_0369"/>
<organism evidence="4 5">
    <name type="scientific">Kineococcus radiotolerans (strain ATCC BAA-149 / DSM 14245 / SRS30216)</name>
    <dbReference type="NCBI Taxonomy" id="266940"/>
    <lineage>
        <taxon>Bacteria</taxon>
        <taxon>Bacillati</taxon>
        <taxon>Actinomycetota</taxon>
        <taxon>Actinomycetes</taxon>
        <taxon>Kineosporiales</taxon>
        <taxon>Kineosporiaceae</taxon>
        <taxon>Kineococcus</taxon>
    </lineage>
</organism>
<dbReference type="SMART" id="SM00267">
    <property type="entry name" value="GGDEF"/>
    <property type="match status" value="1"/>
</dbReference>
<dbReference type="Gene3D" id="3.30.70.270">
    <property type="match status" value="1"/>
</dbReference>
<feature type="transmembrane region" description="Helical" evidence="1">
    <location>
        <begin position="78"/>
        <end position="97"/>
    </location>
</feature>
<keyword evidence="1" id="KW-1133">Transmembrane helix</keyword>
<feature type="transmembrane region" description="Helical" evidence="1">
    <location>
        <begin position="127"/>
        <end position="144"/>
    </location>
</feature>
<keyword evidence="1" id="KW-0472">Membrane</keyword>
<dbReference type="SUPFAM" id="SSF55073">
    <property type="entry name" value="Nucleotide cyclase"/>
    <property type="match status" value="1"/>
</dbReference>
<dbReference type="PANTHER" id="PTHR33121:SF70">
    <property type="entry name" value="SIGNALING PROTEIN YKOW"/>
    <property type="match status" value="1"/>
</dbReference>
<protein>
    <submittedName>
        <fullName evidence="4">Diguanylate cyclase/phosphodiesterase</fullName>
    </submittedName>
</protein>
<dbReference type="Pfam" id="PF00563">
    <property type="entry name" value="EAL"/>
    <property type="match status" value="1"/>
</dbReference>
<feature type="transmembrane region" description="Helical" evidence="1">
    <location>
        <begin position="150"/>
        <end position="170"/>
    </location>
</feature>
<keyword evidence="1" id="KW-0812">Transmembrane</keyword>
<evidence type="ECO:0000313" key="5">
    <source>
        <dbReference type="Proteomes" id="UP000001116"/>
    </source>
</evidence>
<dbReference type="NCBIfam" id="TIGR00254">
    <property type="entry name" value="GGDEF"/>
    <property type="match status" value="1"/>
</dbReference>
<evidence type="ECO:0000313" key="4">
    <source>
        <dbReference type="EMBL" id="ABS01859.1"/>
    </source>
</evidence>
<dbReference type="Gene3D" id="3.20.20.450">
    <property type="entry name" value="EAL domain"/>
    <property type="match status" value="1"/>
</dbReference>
<dbReference type="SMART" id="SM00052">
    <property type="entry name" value="EAL"/>
    <property type="match status" value="1"/>
</dbReference>
<proteinExistence type="predicted"/>
<dbReference type="InterPro" id="IPR029787">
    <property type="entry name" value="Nucleotide_cyclase"/>
</dbReference>
<feature type="transmembrane region" description="Helical" evidence="1">
    <location>
        <begin position="53"/>
        <end position="71"/>
    </location>
</feature>
<dbReference type="PANTHER" id="PTHR33121">
    <property type="entry name" value="CYCLIC DI-GMP PHOSPHODIESTERASE PDEF"/>
    <property type="match status" value="1"/>
</dbReference>
<dbReference type="CDD" id="cd01949">
    <property type="entry name" value="GGDEF"/>
    <property type="match status" value="1"/>
</dbReference>
<accession>A6W4X0</accession>
<dbReference type="InterPro" id="IPR035919">
    <property type="entry name" value="EAL_sf"/>
</dbReference>
<feature type="transmembrane region" description="Helical" evidence="1">
    <location>
        <begin position="20"/>
        <end position="41"/>
    </location>
</feature>
<dbReference type="STRING" id="266940.Krad_0369"/>
<evidence type="ECO:0000256" key="1">
    <source>
        <dbReference type="SAM" id="Phobius"/>
    </source>
</evidence>
<dbReference type="InterPro" id="IPR000160">
    <property type="entry name" value="GGDEF_dom"/>
</dbReference>
<dbReference type="PROSITE" id="PS50883">
    <property type="entry name" value="EAL"/>
    <property type="match status" value="1"/>
</dbReference>
<feature type="transmembrane region" description="Helical" evidence="1">
    <location>
        <begin position="103"/>
        <end position="120"/>
    </location>
</feature>
<sequence length="600" mass="62255">MSPGVTTTLRGAPEVATPRLVAFTTGSFYVAGGTAAALTTIRSWPHPGVRGSAILVLAALAVAAGSLLLVRGRRFPRWAFHVVVGQATFMLGAGVVLSADDAAALGVAGVFAFCAVDNLYFFARREAVLHTALLLAVVAGSLAWRGIDPGVVAALMLVQVALVVVIGRLVQRAAHGTRDSLTELLNRRGFDERFEEAVAAAHRGGSDLSVALLDLDHFKDVNDSGGHAAGDALLVSLAETLNRTLAGCAPSSTVLARQGGDEFAVVTPGLDLDAAVAVAEALRRAAAPTGLSVGVAQLAPREDAGALLRRADTALYEAKAAGRSRVATAATCDAGLLEDFRAALDHGGLQVALQPIVVPGTGETIGVEALARWNHPERGPVSPAEFIPLAEANGLVKELDLAVARLACADSVRLRRALGRDVLLTVNASGRHLVDPDFVQDLLQVLADTGWAARDLVVEVTESTLEAASAAARDTLEELRAIGVRVAIDDFGTGYSAFSQLDAIPADFLKLDKDFTSQLTASGRRRAVLGGLLRMSEELGLAVIAEGVETPEQRQALVALGCPLAQGYFFHRPLPVEDLLRALSAETPPAGAPAGALSGT</sequence>
<dbReference type="Pfam" id="PF00990">
    <property type="entry name" value="GGDEF"/>
    <property type="match status" value="1"/>
</dbReference>
<dbReference type="SUPFAM" id="SSF141868">
    <property type="entry name" value="EAL domain-like"/>
    <property type="match status" value="1"/>
</dbReference>
<dbReference type="InterPro" id="IPR001633">
    <property type="entry name" value="EAL_dom"/>
</dbReference>
<name>A6W4X0_KINRD</name>
<reference evidence="5" key="1">
    <citation type="journal article" date="2008" name="PLoS ONE">
        <title>Survival in nuclear waste, extreme resistance, and potential applications gleaned from the genome sequence of Kineococcus radiotolerans SRS30216.</title>
        <authorList>
            <person name="Bagwell C.E."/>
            <person name="Bhat S."/>
            <person name="Hawkins G.M."/>
            <person name="Smith B.W."/>
            <person name="Biswas T."/>
            <person name="Hoover T.R."/>
            <person name="Saunders E."/>
            <person name="Han C.S."/>
            <person name="Tsodikov O.V."/>
            <person name="Shimkets L.J."/>
        </authorList>
    </citation>
    <scope>NUCLEOTIDE SEQUENCE [LARGE SCALE GENOMIC DNA]</scope>
    <source>
        <strain evidence="5">ATCC BAA-149 / DSM 14245 / SRS30216</strain>
    </source>
</reference>
<evidence type="ECO:0000259" key="3">
    <source>
        <dbReference type="PROSITE" id="PS50887"/>
    </source>
</evidence>
<dbReference type="AlphaFoldDB" id="A6W4X0"/>
<dbReference type="InterPro" id="IPR050706">
    <property type="entry name" value="Cyclic-di-GMP_PDE-like"/>
</dbReference>
<dbReference type="PROSITE" id="PS50887">
    <property type="entry name" value="GGDEF"/>
    <property type="match status" value="1"/>
</dbReference>
<feature type="domain" description="EAL" evidence="2">
    <location>
        <begin position="333"/>
        <end position="587"/>
    </location>
</feature>
<dbReference type="GO" id="GO:0071111">
    <property type="term" value="F:cyclic-guanylate-specific phosphodiesterase activity"/>
    <property type="evidence" value="ECO:0007669"/>
    <property type="project" value="InterPro"/>
</dbReference>
<evidence type="ECO:0000259" key="2">
    <source>
        <dbReference type="PROSITE" id="PS50883"/>
    </source>
</evidence>
<dbReference type="InterPro" id="IPR043128">
    <property type="entry name" value="Rev_trsase/Diguanyl_cyclase"/>
</dbReference>
<dbReference type="HOGENOM" id="CLU_000445_70_49_11"/>
<gene>
    <name evidence="4" type="ordered locus">Krad_0369</name>
</gene>
<dbReference type="EMBL" id="CP000750">
    <property type="protein sequence ID" value="ABS01859.1"/>
    <property type="molecule type" value="Genomic_DNA"/>
</dbReference>
<dbReference type="eggNOG" id="COG5001">
    <property type="taxonomic scope" value="Bacteria"/>
</dbReference>
<dbReference type="Proteomes" id="UP000001116">
    <property type="component" value="Chromosome"/>
</dbReference>
<feature type="domain" description="GGDEF" evidence="3">
    <location>
        <begin position="206"/>
        <end position="331"/>
    </location>
</feature>